<dbReference type="InterPro" id="IPR029063">
    <property type="entry name" value="SAM-dependent_MTases_sf"/>
</dbReference>
<dbReference type="CDD" id="cd02440">
    <property type="entry name" value="AdoMet_MTases"/>
    <property type="match status" value="1"/>
</dbReference>
<evidence type="ECO:0000313" key="3">
    <source>
        <dbReference type="EMBL" id="KAJ3050815.1"/>
    </source>
</evidence>
<dbReference type="SUPFAM" id="SSF53335">
    <property type="entry name" value="S-adenosyl-L-methionine-dependent methyltransferases"/>
    <property type="match status" value="1"/>
</dbReference>
<evidence type="ECO:0000259" key="2">
    <source>
        <dbReference type="Pfam" id="PF13649"/>
    </source>
</evidence>
<feature type="compositionally biased region" description="Basic and acidic residues" evidence="1">
    <location>
        <begin position="293"/>
        <end position="313"/>
    </location>
</feature>
<dbReference type="PANTHER" id="PTHR43591">
    <property type="entry name" value="METHYLTRANSFERASE"/>
    <property type="match status" value="1"/>
</dbReference>
<feature type="domain" description="Methyltransferase" evidence="2">
    <location>
        <begin position="49"/>
        <end position="151"/>
    </location>
</feature>
<sequence length="313" mass="35113">MADQRPEGWSNHAKIYEKYTRYITGLFSHEALVVTGLLPPSKPAQKLKILDTATGTGILPLQIVEEYTKAGLLEDLEIVATDFAEGMIELLEKRIAEKGYGGVIKTEVMDAQNLTFPDATFTHAYMIFGIFFIPDPVKALRELHRTLLPGGNAALTSWGATDMFRLSAEVFRRLGGQGENAPKLSGGPYGHDWASASYIEGLCKQAGFSRTEGYENVERSVRFETHEELYVLMSDNPAIGEKFAKEEALRERWKETMLEVMRVNKGWRPVLDDNVSGRRRQGIGMMRAKRRRIDKDVGDDGGEDHGEEGPWSR</sequence>
<reference evidence="3" key="1">
    <citation type="submission" date="2020-05" db="EMBL/GenBank/DDBJ databases">
        <title>Phylogenomic resolution of chytrid fungi.</title>
        <authorList>
            <person name="Stajich J.E."/>
            <person name="Amses K."/>
            <person name="Simmons R."/>
            <person name="Seto K."/>
            <person name="Myers J."/>
            <person name="Bonds A."/>
            <person name="Quandt C.A."/>
            <person name="Barry K."/>
            <person name="Liu P."/>
            <person name="Grigoriev I."/>
            <person name="Longcore J.E."/>
            <person name="James T.Y."/>
        </authorList>
    </citation>
    <scope>NUCLEOTIDE SEQUENCE</scope>
    <source>
        <strain evidence="3">JEL0318</strain>
    </source>
</reference>
<dbReference type="Proteomes" id="UP001212841">
    <property type="component" value="Unassembled WGS sequence"/>
</dbReference>
<keyword evidence="4" id="KW-1185">Reference proteome</keyword>
<proteinExistence type="predicted"/>
<comment type="caution">
    <text evidence="3">The sequence shown here is derived from an EMBL/GenBank/DDBJ whole genome shotgun (WGS) entry which is preliminary data.</text>
</comment>
<accession>A0AAD5SDA9</accession>
<dbReference type="PANTHER" id="PTHR43591:SF57">
    <property type="entry name" value="METHYLTRANSFERASE DOMAIN-CONTAINING PROTEIN-RELATED"/>
    <property type="match status" value="1"/>
</dbReference>
<name>A0AAD5SDA9_9FUNG</name>
<dbReference type="AlphaFoldDB" id="A0AAD5SDA9"/>
<dbReference type="EMBL" id="JADGJD010000469">
    <property type="protein sequence ID" value="KAJ3050815.1"/>
    <property type="molecule type" value="Genomic_DNA"/>
</dbReference>
<dbReference type="InterPro" id="IPR041698">
    <property type="entry name" value="Methyltransf_25"/>
</dbReference>
<dbReference type="GO" id="GO:0008168">
    <property type="term" value="F:methyltransferase activity"/>
    <property type="evidence" value="ECO:0007669"/>
    <property type="project" value="TreeGrafter"/>
</dbReference>
<dbReference type="Gene3D" id="3.40.50.150">
    <property type="entry name" value="Vaccinia Virus protein VP39"/>
    <property type="match status" value="1"/>
</dbReference>
<evidence type="ECO:0000313" key="4">
    <source>
        <dbReference type="Proteomes" id="UP001212841"/>
    </source>
</evidence>
<dbReference type="Pfam" id="PF13649">
    <property type="entry name" value="Methyltransf_25"/>
    <property type="match status" value="1"/>
</dbReference>
<gene>
    <name evidence="3" type="ORF">HK097_008192</name>
</gene>
<organism evidence="3 4">
    <name type="scientific">Rhizophlyctis rosea</name>
    <dbReference type="NCBI Taxonomy" id="64517"/>
    <lineage>
        <taxon>Eukaryota</taxon>
        <taxon>Fungi</taxon>
        <taxon>Fungi incertae sedis</taxon>
        <taxon>Chytridiomycota</taxon>
        <taxon>Chytridiomycota incertae sedis</taxon>
        <taxon>Chytridiomycetes</taxon>
        <taxon>Rhizophlyctidales</taxon>
        <taxon>Rhizophlyctidaceae</taxon>
        <taxon>Rhizophlyctis</taxon>
    </lineage>
</organism>
<evidence type="ECO:0000256" key="1">
    <source>
        <dbReference type="SAM" id="MobiDB-lite"/>
    </source>
</evidence>
<protein>
    <recommendedName>
        <fullName evidence="2">Methyltransferase domain-containing protein</fullName>
    </recommendedName>
</protein>
<feature type="region of interest" description="Disordered" evidence="1">
    <location>
        <begin position="289"/>
        <end position="313"/>
    </location>
</feature>